<keyword evidence="6 7" id="KW-0472">Membrane</keyword>
<feature type="transmembrane region" description="Helical" evidence="7">
    <location>
        <begin position="42"/>
        <end position="64"/>
    </location>
</feature>
<evidence type="ECO:0000256" key="2">
    <source>
        <dbReference type="ARBA" id="ARBA00022448"/>
    </source>
</evidence>
<keyword evidence="4 7" id="KW-0812">Transmembrane</keyword>
<comment type="caution">
    <text evidence="9">The sequence shown here is derived from an EMBL/GenBank/DDBJ whole genome shotgun (WGS) entry which is preliminary data.</text>
</comment>
<evidence type="ECO:0000256" key="1">
    <source>
        <dbReference type="ARBA" id="ARBA00004651"/>
    </source>
</evidence>
<evidence type="ECO:0000313" key="9">
    <source>
        <dbReference type="EMBL" id="REE96372.1"/>
    </source>
</evidence>
<protein>
    <submittedName>
        <fullName evidence="9">Putative MFS family arabinose efflux permease</fullName>
    </submittedName>
</protein>
<evidence type="ECO:0000256" key="4">
    <source>
        <dbReference type="ARBA" id="ARBA00022692"/>
    </source>
</evidence>
<dbReference type="Pfam" id="PF05977">
    <property type="entry name" value="MFS_3"/>
    <property type="match status" value="1"/>
</dbReference>
<evidence type="ECO:0000256" key="6">
    <source>
        <dbReference type="ARBA" id="ARBA00023136"/>
    </source>
</evidence>
<evidence type="ECO:0000313" key="10">
    <source>
        <dbReference type="Proteomes" id="UP000256661"/>
    </source>
</evidence>
<dbReference type="PANTHER" id="PTHR23513">
    <property type="entry name" value="INTEGRAL MEMBRANE EFFLUX PROTEIN-RELATED"/>
    <property type="match status" value="1"/>
</dbReference>
<feature type="transmembrane region" description="Helical" evidence="7">
    <location>
        <begin position="255"/>
        <end position="274"/>
    </location>
</feature>
<keyword evidence="2" id="KW-0813">Transport</keyword>
<dbReference type="InterPro" id="IPR010290">
    <property type="entry name" value="TM_effector"/>
</dbReference>
<proteinExistence type="predicted"/>
<feature type="domain" description="Major facilitator superfamily (MFS) profile" evidence="8">
    <location>
        <begin position="172"/>
        <end position="427"/>
    </location>
</feature>
<dbReference type="RefSeq" id="WP_116022025.1">
    <property type="nucleotide sequence ID" value="NZ_QTTT01000001.1"/>
</dbReference>
<dbReference type="GO" id="GO:0022857">
    <property type="term" value="F:transmembrane transporter activity"/>
    <property type="evidence" value="ECO:0007669"/>
    <property type="project" value="InterPro"/>
</dbReference>
<feature type="transmembrane region" description="Helical" evidence="7">
    <location>
        <begin position="370"/>
        <end position="392"/>
    </location>
</feature>
<dbReference type="AlphaFoldDB" id="A0A3D9SKB7"/>
<keyword evidence="5 7" id="KW-1133">Transmembrane helix</keyword>
<evidence type="ECO:0000256" key="3">
    <source>
        <dbReference type="ARBA" id="ARBA00022475"/>
    </source>
</evidence>
<dbReference type="EMBL" id="QTTT01000001">
    <property type="protein sequence ID" value="REE96372.1"/>
    <property type="molecule type" value="Genomic_DNA"/>
</dbReference>
<feature type="transmembrane region" description="Helical" evidence="7">
    <location>
        <begin position="283"/>
        <end position="301"/>
    </location>
</feature>
<dbReference type="SUPFAM" id="SSF103473">
    <property type="entry name" value="MFS general substrate transporter"/>
    <property type="match status" value="1"/>
</dbReference>
<gene>
    <name evidence="9" type="ORF">DFJ69_1802</name>
</gene>
<name>A0A3D9SKB7_9ACTN</name>
<feature type="transmembrane region" description="Helical" evidence="7">
    <location>
        <begin position="219"/>
        <end position="243"/>
    </location>
</feature>
<evidence type="ECO:0000256" key="5">
    <source>
        <dbReference type="ARBA" id="ARBA00022989"/>
    </source>
</evidence>
<feature type="transmembrane region" description="Helical" evidence="7">
    <location>
        <begin position="12"/>
        <end position="30"/>
    </location>
</feature>
<comment type="subcellular location">
    <subcellularLocation>
        <location evidence="1">Cell membrane</location>
        <topology evidence="1">Multi-pass membrane protein</topology>
    </subcellularLocation>
</comment>
<keyword evidence="3" id="KW-1003">Cell membrane</keyword>
<dbReference type="PROSITE" id="PS50850">
    <property type="entry name" value="MFS"/>
    <property type="match status" value="1"/>
</dbReference>
<feature type="transmembrane region" description="Helical" evidence="7">
    <location>
        <begin position="341"/>
        <end position="364"/>
    </location>
</feature>
<dbReference type="PANTHER" id="PTHR23513:SF11">
    <property type="entry name" value="STAPHYLOFERRIN A TRANSPORTER"/>
    <property type="match status" value="1"/>
</dbReference>
<keyword evidence="10" id="KW-1185">Reference proteome</keyword>
<feature type="transmembrane region" description="Helical" evidence="7">
    <location>
        <begin position="307"/>
        <end position="329"/>
    </location>
</feature>
<accession>A0A3D9SKB7</accession>
<dbReference type="OrthoDB" id="9775268at2"/>
<dbReference type="Gene3D" id="1.20.1250.20">
    <property type="entry name" value="MFS general substrate transporter like domains"/>
    <property type="match status" value="1"/>
</dbReference>
<dbReference type="Proteomes" id="UP000256661">
    <property type="component" value="Unassembled WGS sequence"/>
</dbReference>
<dbReference type="GO" id="GO:0005886">
    <property type="term" value="C:plasma membrane"/>
    <property type="evidence" value="ECO:0007669"/>
    <property type="project" value="UniProtKB-SubCell"/>
</dbReference>
<evidence type="ECO:0000259" key="8">
    <source>
        <dbReference type="PROSITE" id="PS50850"/>
    </source>
</evidence>
<reference evidence="9 10" key="1">
    <citation type="submission" date="2018-08" db="EMBL/GenBank/DDBJ databases">
        <title>Sequencing the genomes of 1000 actinobacteria strains.</title>
        <authorList>
            <person name="Klenk H.-P."/>
        </authorList>
    </citation>
    <scope>NUCLEOTIDE SEQUENCE [LARGE SCALE GENOMIC DNA]</scope>
    <source>
        <strain evidence="9 10">DSM 43927</strain>
    </source>
</reference>
<dbReference type="InterPro" id="IPR020846">
    <property type="entry name" value="MFS_dom"/>
</dbReference>
<dbReference type="InterPro" id="IPR036259">
    <property type="entry name" value="MFS_trans_sf"/>
</dbReference>
<sequence length="427" mass="45059">MFRSLRVRNFRLFAIGQVVSNTGTWMQRVAQDWLVLDLTHGSGVALGITTGLQFLPLLLFGLWGGVLADRYPKRRILMATAATMGLLALVLGLLAITGTAQVWHVYALAFGLGMATVLDNPARQTFIVEMVGRRDLPNAIALGSATFNGARVLGPAVAGLLIAVAGTGPVFLINAASFGAVMFGLAAMRSAELHPAELVPRAKGQLREGLRYVRGRRDLVLILVLVFFVATFGMNFQLTTALVAREVFGGGASSFGLASTMLAVGALTGALLAARRVRPRMRLLLSAALVFGLLEIVTGVMPTYWSFLAMLVPTGIALMTFTTAANATMQLSVAPEMRGRVMGLYMFVFLGTNPLGAPLVGWMAEQFGPRLSIVAGGVVATLAALGVTLLAAPRGALRPALRDSLPVGRGGFALRRGPARAGMAGKR</sequence>
<dbReference type="CDD" id="cd06173">
    <property type="entry name" value="MFS_MefA_like"/>
    <property type="match status" value="1"/>
</dbReference>
<evidence type="ECO:0000256" key="7">
    <source>
        <dbReference type="SAM" id="Phobius"/>
    </source>
</evidence>
<organism evidence="9 10">
    <name type="scientific">Thermomonospora umbrina</name>
    <dbReference type="NCBI Taxonomy" id="111806"/>
    <lineage>
        <taxon>Bacteria</taxon>
        <taxon>Bacillati</taxon>
        <taxon>Actinomycetota</taxon>
        <taxon>Actinomycetes</taxon>
        <taxon>Streptosporangiales</taxon>
        <taxon>Thermomonosporaceae</taxon>
        <taxon>Thermomonospora</taxon>
    </lineage>
</organism>